<accession>A0A5J6MJ47</accession>
<dbReference type="SUPFAM" id="SSF52096">
    <property type="entry name" value="ClpP/crotonase"/>
    <property type="match status" value="1"/>
</dbReference>
<dbReference type="InterPro" id="IPR001753">
    <property type="entry name" value="Enoyl-CoA_hydra/iso"/>
</dbReference>
<dbReference type="GO" id="GO:0003824">
    <property type="term" value="F:catalytic activity"/>
    <property type="evidence" value="ECO:0007669"/>
    <property type="project" value="UniProtKB-ARBA"/>
</dbReference>
<dbReference type="Proteomes" id="UP000326202">
    <property type="component" value="Chromosome"/>
</dbReference>
<evidence type="ECO:0000313" key="2">
    <source>
        <dbReference type="EMBL" id="QEX17592.1"/>
    </source>
</evidence>
<dbReference type="InterPro" id="IPR051683">
    <property type="entry name" value="Enoyl-CoA_Hydratase/Isomerase"/>
</dbReference>
<proteinExistence type="inferred from homology"/>
<dbReference type="Gene3D" id="3.90.226.10">
    <property type="entry name" value="2-enoyl-CoA Hydratase, Chain A, domain 1"/>
    <property type="match status" value="1"/>
</dbReference>
<dbReference type="FunFam" id="3.90.226.10:FF:000066">
    <property type="entry name" value="Enoyl-CoA hydratase"/>
    <property type="match status" value="1"/>
</dbReference>
<name>A0A5J6MJ47_9PROT</name>
<reference evidence="2 3" key="1">
    <citation type="submission" date="2019-08" db="EMBL/GenBank/DDBJ databases">
        <title>Hyperibacter terrae gen. nov., sp. nov. and Hyperibacter viscosus sp. nov., two new members in the family Rhodospirillaceae isolated from the rhizosphere of Hypericum perforatum.</title>
        <authorList>
            <person name="Noviana Z."/>
        </authorList>
    </citation>
    <scope>NUCLEOTIDE SEQUENCE [LARGE SCALE GENOMIC DNA]</scope>
    <source>
        <strain evidence="2 3">R5913</strain>
    </source>
</reference>
<dbReference type="InterPro" id="IPR029045">
    <property type="entry name" value="ClpP/crotonase-like_dom_sf"/>
</dbReference>
<dbReference type="InterPro" id="IPR014748">
    <property type="entry name" value="Enoyl-CoA_hydra_C"/>
</dbReference>
<protein>
    <submittedName>
        <fullName evidence="2">Enoyl-CoA hydratase</fullName>
    </submittedName>
</protein>
<keyword evidence="3" id="KW-1185">Reference proteome</keyword>
<dbReference type="Gene3D" id="1.10.12.10">
    <property type="entry name" value="Lyase 2-enoyl-coa Hydratase, Chain A, domain 2"/>
    <property type="match status" value="1"/>
</dbReference>
<dbReference type="AlphaFoldDB" id="A0A5J6MJ47"/>
<dbReference type="Pfam" id="PF00378">
    <property type="entry name" value="ECH_1"/>
    <property type="match status" value="1"/>
</dbReference>
<dbReference type="OrthoDB" id="9795613at2"/>
<organism evidence="2 3">
    <name type="scientific">Hypericibacter terrae</name>
    <dbReference type="NCBI Taxonomy" id="2602015"/>
    <lineage>
        <taxon>Bacteria</taxon>
        <taxon>Pseudomonadati</taxon>
        <taxon>Pseudomonadota</taxon>
        <taxon>Alphaproteobacteria</taxon>
        <taxon>Rhodospirillales</taxon>
        <taxon>Dongiaceae</taxon>
        <taxon>Hypericibacter</taxon>
    </lineage>
</organism>
<comment type="similarity">
    <text evidence="1">Belongs to the enoyl-CoA hydratase/isomerase family.</text>
</comment>
<dbReference type="GO" id="GO:0008300">
    <property type="term" value="P:isoprenoid catabolic process"/>
    <property type="evidence" value="ECO:0007669"/>
    <property type="project" value="TreeGrafter"/>
</dbReference>
<sequence length="257" mass="27565">MSRLIKERKGAVARLVLNRPEKHNAFDEALIEELTQAIDEAENDPSVRVVVLAANGKSFSAGGDLDWMRRMAAYSEEENLADANRLALLMQRLNFIPKPTIAAVQGAAMGGGVGLVAACDIAVGTAQVMFGLTEVRIGLIPATIGPYVVQAIGERAARRYFMTGERFDAATARELGLLHEVVEDLDAAVARHVEALLLGGPEALGATKKLIRRVGRGPINVAMIEDTAARIARARAGGEAREGIAAFFGRRKPNWQA</sequence>
<dbReference type="PANTHER" id="PTHR42964:SF1">
    <property type="entry name" value="POLYKETIDE BIOSYNTHESIS ENOYL-COA HYDRATASE PKSH-RELATED"/>
    <property type="match status" value="1"/>
</dbReference>
<dbReference type="RefSeq" id="WP_151177835.1">
    <property type="nucleotide sequence ID" value="NZ_CP042906.1"/>
</dbReference>
<dbReference type="EMBL" id="CP042906">
    <property type="protein sequence ID" value="QEX17592.1"/>
    <property type="molecule type" value="Genomic_DNA"/>
</dbReference>
<dbReference type="CDD" id="cd06558">
    <property type="entry name" value="crotonase-like"/>
    <property type="match status" value="1"/>
</dbReference>
<evidence type="ECO:0000256" key="1">
    <source>
        <dbReference type="ARBA" id="ARBA00005254"/>
    </source>
</evidence>
<dbReference type="PANTHER" id="PTHR42964">
    <property type="entry name" value="ENOYL-COA HYDRATASE"/>
    <property type="match status" value="1"/>
</dbReference>
<dbReference type="KEGG" id="htq:FRZ44_28940"/>
<gene>
    <name evidence="2" type="ORF">FRZ44_28940</name>
</gene>
<evidence type="ECO:0000313" key="3">
    <source>
        <dbReference type="Proteomes" id="UP000326202"/>
    </source>
</evidence>